<organism evidence="1 2">
    <name type="scientific">Taxus chinensis</name>
    <name type="common">Chinese yew</name>
    <name type="synonym">Taxus wallichiana var. chinensis</name>
    <dbReference type="NCBI Taxonomy" id="29808"/>
    <lineage>
        <taxon>Eukaryota</taxon>
        <taxon>Viridiplantae</taxon>
        <taxon>Streptophyta</taxon>
        <taxon>Embryophyta</taxon>
        <taxon>Tracheophyta</taxon>
        <taxon>Spermatophyta</taxon>
        <taxon>Pinopsida</taxon>
        <taxon>Pinidae</taxon>
        <taxon>Conifers II</taxon>
        <taxon>Cupressales</taxon>
        <taxon>Taxaceae</taxon>
        <taxon>Taxus</taxon>
    </lineage>
</organism>
<dbReference type="EMBL" id="JAHRHJ020000006">
    <property type="protein sequence ID" value="KAH9310512.1"/>
    <property type="molecule type" value="Genomic_DNA"/>
</dbReference>
<feature type="non-terminal residue" evidence="1">
    <location>
        <position position="1"/>
    </location>
</feature>
<comment type="caution">
    <text evidence="1">The sequence shown here is derived from an EMBL/GenBank/DDBJ whole genome shotgun (WGS) entry which is preliminary data.</text>
</comment>
<protein>
    <submittedName>
        <fullName evidence="1">Uncharacterized protein</fullName>
    </submittedName>
</protein>
<dbReference type="Proteomes" id="UP000824469">
    <property type="component" value="Unassembled WGS sequence"/>
</dbReference>
<dbReference type="AlphaFoldDB" id="A0AA38FU65"/>
<name>A0AA38FU65_TAXCH</name>
<evidence type="ECO:0000313" key="1">
    <source>
        <dbReference type="EMBL" id="KAH9310512.1"/>
    </source>
</evidence>
<evidence type="ECO:0000313" key="2">
    <source>
        <dbReference type="Proteomes" id="UP000824469"/>
    </source>
</evidence>
<proteinExistence type="predicted"/>
<dbReference type="OMA" id="WIHSSTA"/>
<keyword evidence="2" id="KW-1185">Reference proteome</keyword>
<gene>
    <name evidence="1" type="ORF">KI387_025547</name>
</gene>
<sequence length="104" mass="11659">SESKVRNLTDRPVEVQIRVGSILRKAYRLGPGCTKTLYPSRIKHKYSPRGETAVLYEGRCEPYVWIHSSTANLATAKKQFLSLHDLKTCGEMKICKDSGNGAFT</sequence>
<reference evidence="1 2" key="1">
    <citation type="journal article" date="2021" name="Nat. Plants">
        <title>The Taxus genome provides insights into paclitaxel biosynthesis.</title>
        <authorList>
            <person name="Xiong X."/>
            <person name="Gou J."/>
            <person name="Liao Q."/>
            <person name="Li Y."/>
            <person name="Zhou Q."/>
            <person name="Bi G."/>
            <person name="Li C."/>
            <person name="Du R."/>
            <person name="Wang X."/>
            <person name="Sun T."/>
            <person name="Guo L."/>
            <person name="Liang H."/>
            <person name="Lu P."/>
            <person name="Wu Y."/>
            <person name="Zhang Z."/>
            <person name="Ro D.K."/>
            <person name="Shang Y."/>
            <person name="Huang S."/>
            <person name="Yan J."/>
        </authorList>
    </citation>
    <scope>NUCLEOTIDE SEQUENCE [LARGE SCALE GENOMIC DNA]</scope>
    <source>
        <strain evidence="1">Ta-2019</strain>
    </source>
</reference>
<accession>A0AA38FU65</accession>
<feature type="non-terminal residue" evidence="1">
    <location>
        <position position="104"/>
    </location>
</feature>